<name>A0ABR8C540_9CYAN</name>
<dbReference type="RefSeq" id="WP_190575490.1">
    <property type="nucleotide sequence ID" value="NZ_CAWPQU010000001.1"/>
</dbReference>
<accession>A0ABR8C540</accession>
<dbReference type="EMBL" id="JACJQY010000001">
    <property type="protein sequence ID" value="MBD2315426.1"/>
    <property type="molecule type" value="Genomic_DNA"/>
</dbReference>
<evidence type="ECO:0000313" key="2">
    <source>
        <dbReference type="Proteomes" id="UP000618445"/>
    </source>
</evidence>
<keyword evidence="2" id="KW-1185">Reference proteome</keyword>
<dbReference type="Proteomes" id="UP000618445">
    <property type="component" value="Unassembled WGS sequence"/>
</dbReference>
<protein>
    <submittedName>
        <fullName evidence="1">Uncharacterized protein</fullName>
    </submittedName>
</protein>
<organism evidence="1 2">
    <name type="scientific">Phormidium tenue FACHB-1050</name>
    <dbReference type="NCBI Taxonomy" id="2692857"/>
    <lineage>
        <taxon>Bacteria</taxon>
        <taxon>Bacillati</taxon>
        <taxon>Cyanobacteriota</taxon>
        <taxon>Cyanophyceae</taxon>
        <taxon>Oscillatoriophycideae</taxon>
        <taxon>Oscillatoriales</taxon>
        <taxon>Oscillatoriaceae</taxon>
        <taxon>Phormidium</taxon>
    </lineage>
</organism>
<reference evidence="1 2" key="1">
    <citation type="journal article" date="2020" name="ISME J.">
        <title>Comparative genomics reveals insights into cyanobacterial evolution and habitat adaptation.</title>
        <authorList>
            <person name="Chen M.Y."/>
            <person name="Teng W.K."/>
            <person name="Zhao L."/>
            <person name="Hu C.X."/>
            <person name="Zhou Y.K."/>
            <person name="Han B.P."/>
            <person name="Song L.R."/>
            <person name="Shu W.S."/>
        </authorList>
    </citation>
    <scope>NUCLEOTIDE SEQUENCE [LARGE SCALE GENOMIC DNA]</scope>
    <source>
        <strain evidence="1 2">FACHB-1050</strain>
    </source>
</reference>
<sequence length="63" mass="7464">MTAVVQELLNTFDNLTYSERLDLLSEILRRTVYLDFEPLSDEELTLNAEDIFLTLEEEEFAYE</sequence>
<proteinExistence type="predicted"/>
<evidence type="ECO:0000313" key="1">
    <source>
        <dbReference type="EMBL" id="MBD2315426.1"/>
    </source>
</evidence>
<comment type="caution">
    <text evidence="1">The sequence shown here is derived from an EMBL/GenBank/DDBJ whole genome shotgun (WGS) entry which is preliminary data.</text>
</comment>
<gene>
    <name evidence="1" type="ORF">H6G05_01005</name>
</gene>